<proteinExistence type="predicted"/>
<dbReference type="EMBL" id="HE866752">
    <property type="protein sequence ID" value="CCI88071.1"/>
    <property type="molecule type" value="Genomic_DNA"/>
</dbReference>
<feature type="transmembrane region" description="Helical" evidence="1">
    <location>
        <begin position="93"/>
        <end position="114"/>
    </location>
</feature>
<feature type="transmembrane region" description="Helical" evidence="1">
    <location>
        <begin position="332"/>
        <end position="352"/>
    </location>
</feature>
<feature type="transmembrane region" description="Helical" evidence="1">
    <location>
        <begin position="126"/>
        <end position="159"/>
    </location>
</feature>
<keyword evidence="1" id="KW-0472">Membrane</keyword>
<feature type="transmembrane region" description="Helical" evidence="1">
    <location>
        <begin position="223"/>
        <end position="245"/>
    </location>
</feature>
<dbReference type="AlphaFoldDB" id="A0A024GW34"/>
<evidence type="ECO:0000313" key="2">
    <source>
        <dbReference type="EMBL" id="CCI88042.1"/>
    </source>
</evidence>
<name>A0A024GW34_KLEPN</name>
<evidence type="ECO:0000256" key="1">
    <source>
        <dbReference type="SAM" id="Phobius"/>
    </source>
</evidence>
<evidence type="ECO:0000313" key="3">
    <source>
        <dbReference type="EMBL" id="CCI88071.1"/>
    </source>
</evidence>
<sequence length="493" mass="55937">MIAMENNMQNLINSLAEGNKKNVYIFYFFLIMLTFSPVIFFSYAFSDDWSTFFDAITRNGSSFQWDVQSGRPVYAVFRYYGQMLINDISSFSYLRLFNILSLVVLSGFIYNFIDSRKIFDNPVFKVIFPLLICSLPAFQVYASWATCFPFTISVLLAGISYNKCFPHSKQRSSLPEKLSSIVVLWVAFAIYQPTAITFLFFFMLDSCIKKESSLTVKKVATCFIILVIGVAGSFIMSKVLPVWLYGESLSRAELTADIGGKMKWFINESLINAVNNYNIQPVKIYSWFSSLAILIGLYTIFVGKSGRWKTFIVIAIGIGSYAPNLATKENWAAFRSLVALELIISTLFLIGINSLVSRIFKQAFVWPLIALTIMIIAQYNIINGFIIPQRSEIQALAAEITNKIPKNYTGKLMFDLTDPAYNAFTKTQRYDEFGNISLAAPWALKGMAEEIRIMKGFNFKLSNNVIISEANRCIDDCMVIKTSDAMRRSTINY</sequence>
<evidence type="ECO:0008006" key="4">
    <source>
        <dbReference type="Google" id="ProtNLM"/>
    </source>
</evidence>
<accession>A0A024GW34</accession>
<feature type="transmembrane region" description="Helical" evidence="1">
    <location>
        <begin position="364"/>
        <end position="382"/>
    </location>
</feature>
<keyword evidence="1" id="KW-0812">Transmembrane</keyword>
<keyword evidence="1" id="KW-1133">Transmembrane helix</keyword>
<dbReference type="EMBL" id="HE866751">
    <property type="protein sequence ID" value="CCI88042.1"/>
    <property type="molecule type" value="Genomic_DNA"/>
</dbReference>
<feature type="transmembrane region" description="Helical" evidence="1">
    <location>
        <begin position="24"/>
        <end position="45"/>
    </location>
</feature>
<reference evidence="2" key="1">
    <citation type="journal article" date="2014" name="PLoS ONE">
        <title>Diversity of capsular polysaccharide gene clusters in Kpc-producing Klebsiella pneumoniae clinical isolates of sequence type 258 involved in the Italian epidemic.</title>
        <authorList>
            <person name="D'Andrea M.M."/>
            <person name="Amisano F."/>
            <person name="Giani T."/>
            <person name="Conte V."/>
            <person name="Ciacci N."/>
            <person name="Ambretti S."/>
            <person name="Santoriello L."/>
            <person name="Rossolini G.M."/>
        </authorList>
    </citation>
    <scope>NUCLEOTIDE SEQUENCE</scope>
    <source>
        <strain evidence="3">207/2</strain>
        <strain evidence="2">BO4</strain>
    </source>
</reference>
<feature type="transmembrane region" description="Helical" evidence="1">
    <location>
        <begin position="284"/>
        <end position="301"/>
    </location>
</feature>
<feature type="transmembrane region" description="Helical" evidence="1">
    <location>
        <begin position="179"/>
        <end position="202"/>
    </location>
</feature>
<feature type="transmembrane region" description="Helical" evidence="1">
    <location>
        <begin position="308"/>
        <end position="326"/>
    </location>
</feature>
<protein>
    <recommendedName>
        <fullName evidence="4">Glucosyl transferase GtrII family protein</fullName>
    </recommendedName>
</protein>
<organism evidence="2">
    <name type="scientific">Klebsiella pneumoniae</name>
    <dbReference type="NCBI Taxonomy" id="573"/>
    <lineage>
        <taxon>Bacteria</taxon>
        <taxon>Pseudomonadati</taxon>
        <taxon>Pseudomonadota</taxon>
        <taxon>Gammaproteobacteria</taxon>
        <taxon>Enterobacterales</taxon>
        <taxon>Enterobacteriaceae</taxon>
        <taxon>Klebsiella/Raoultella group</taxon>
        <taxon>Klebsiella</taxon>
        <taxon>Klebsiella pneumoniae complex</taxon>
    </lineage>
</organism>